<gene>
    <name evidence="1" type="ORF">B7R22_14415</name>
</gene>
<evidence type="ECO:0000313" key="1">
    <source>
        <dbReference type="EMBL" id="RFA12842.1"/>
    </source>
</evidence>
<accession>A0A3E0VS66</accession>
<dbReference type="EMBL" id="NBXB01000039">
    <property type="protein sequence ID" value="RFA12842.1"/>
    <property type="molecule type" value="Genomic_DNA"/>
</dbReference>
<dbReference type="AlphaFoldDB" id="A0A3E0VS66"/>
<proteinExistence type="predicted"/>
<comment type="caution">
    <text evidence="1">The sequence shown here is derived from an EMBL/GenBank/DDBJ whole genome shotgun (WGS) entry which is preliminary data.</text>
</comment>
<name>A0A3E0VS66_9MICO</name>
<reference evidence="1 2" key="1">
    <citation type="submission" date="2017-04" db="EMBL/GenBank/DDBJ databases">
        <title>Comparative genome analysis of Subtercola boreus.</title>
        <authorList>
            <person name="Cho Y.-J."/>
            <person name="Cho A."/>
            <person name="Kim O.-S."/>
            <person name="Lee J.-I."/>
        </authorList>
    </citation>
    <scope>NUCLEOTIDE SEQUENCE [LARGE SCALE GENOMIC DNA]</scope>
    <source>
        <strain evidence="1 2">P27479</strain>
    </source>
</reference>
<organism evidence="1 2">
    <name type="scientific">Subtercola boreus</name>
    <dbReference type="NCBI Taxonomy" id="120213"/>
    <lineage>
        <taxon>Bacteria</taxon>
        <taxon>Bacillati</taxon>
        <taxon>Actinomycetota</taxon>
        <taxon>Actinomycetes</taxon>
        <taxon>Micrococcales</taxon>
        <taxon>Microbacteriaceae</taxon>
        <taxon>Subtercola</taxon>
    </lineage>
</organism>
<evidence type="ECO:0000313" key="2">
    <source>
        <dbReference type="Proteomes" id="UP000256541"/>
    </source>
</evidence>
<dbReference type="Proteomes" id="UP000256541">
    <property type="component" value="Unassembled WGS sequence"/>
</dbReference>
<sequence>MLETPKTLQTLDIMGRGGRKRWLSVDDAYWKLIHTIIQTDAELQVVLLDVAGLCLVDASCASRCPSMID</sequence>
<dbReference type="RefSeq" id="WP_116412426.1">
    <property type="nucleotide sequence ID" value="NZ_NBXB01000039.1"/>
</dbReference>
<protein>
    <submittedName>
        <fullName evidence="1">Uncharacterized protein</fullName>
    </submittedName>
</protein>